<dbReference type="InterPro" id="IPR036837">
    <property type="entry name" value="Cation_efflux_CTD_sf"/>
</dbReference>
<keyword evidence="2" id="KW-0813">Transport</keyword>
<dbReference type="OrthoDB" id="78296at2759"/>
<evidence type="ECO:0000256" key="6">
    <source>
        <dbReference type="SAM" id="MobiDB-lite"/>
    </source>
</evidence>
<keyword evidence="11" id="KW-1185">Reference proteome</keyword>
<dbReference type="Proteomes" id="UP000613580">
    <property type="component" value="Unassembled WGS sequence"/>
</dbReference>
<dbReference type="GO" id="GO:0016020">
    <property type="term" value="C:membrane"/>
    <property type="evidence" value="ECO:0007669"/>
    <property type="project" value="UniProtKB-SubCell"/>
</dbReference>
<keyword evidence="3 7" id="KW-0812">Transmembrane</keyword>
<gene>
    <name evidence="10" type="ORF">HMN09_01261500</name>
</gene>
<feature type="region of interest" description="Disordered" evidence="6">
    <location>
        <begin position="1"/>
        <end position="47"/>
    </location>
</feature>
<dbReference type="FunFam" id="1.20.1510.10:FF:000005">
    <property type="entry name" value="Putative Cation diffusion facilitator 1"/>
    <property type="match status" value="1"/>
</dbReference>
<evidence type="ECO:0000256" key="3">
    <source>
        <dbReference type="ARBA" id="ARBA00022692"/>
    </source>
</evidence>
<feature type="domain" description="Cation efflux protein transmembrane" evidence="8">
    <location>
        <begin position="135"/>
        <end position="326"/>
    </location>
</feature>
<dbReference type="EMBL" id="JACAZE010000024">
    <property type="protein sequence ID" value="KAF7291699.1"/>
    <property type="molecule type" value="Genomic_DNA"/>
</dbReference>
<dbReference type="PANTHER" id="PTHR43840">
    <property type="entry name" value="MITOCHONDRIAL METAL TRANSPORTER 1-RELATED"/>
    <property type="match status" value="1"/>
</dbReference>
<evidence type="ECO:0000256" key="7">
    <source>
        <dbReference type="SAM" id="Phobius"/>
    </source>
</evidence>
<dbReference type="SUPFAM" id="SSF161111">
    <property type="entry name" value="Cation efflux protein transmembrane domain-like"/>
    <property type="match status" value="1"/>
</dbReference>
<dbReference type="GO" id="GO:0008324">
    <property type="term" value="F:monoatomic cation transmembrane transporter activity"/>
    <property type="evidence" value="ECO:0007669"/>
    <property type="project" value="InterPro"/>
</dbReference>
<feature type="transmembrane region" description="Helical" evidence="7">
    <location>
        <begin position="158"/>
        <end position="180"/>
    </location>
</feature>
<evidence type="ECO:0000256" key="2">
    <source>
        <dbReference type="ARBA" id="ARBA00022448"/>
    </source>
</evidence>
<dbReference type="AlphaFoldDB" id="A0A8H6VXE6"/>
<comment type="caution">
    <text evidence="10">The sequence shown here is derived from an EMBL/GenBank/DDBJ whole genome shotgun (WGS) entry which is preliminary data.</text>
</comment>
<reference evidence="10" key="1">
    <citation type="submission" date="2020-05" db="EMBL/GenBank/DDBJ databases">
        <title>Mycena genomes resolve the evolution of fungal bioluminescence.</title>
        <authorList>
            <person name="Tsai I.J."/>
        </authorList>
    </citation>
    <scope>NUCLEOTIDE SEQUENCE</scope>
    <source>
        <strain evidence="10">110903Hualien_Pintung</strain>
    </source>
</reference>
<sequence length="420" mass="46316">MSTSGSGVQPLPSPSPTPGPETASVEADTPSVVSQSATSSRLSQEGTDPLLLATRLQSEEHINNLRQRKQRRKQGRAAGDFYDKQNKQIASLLMTMDQHIETAQEEEDTNRLAASCLDLSCCTPLRSRQIKIAIRASLVCNCALAVLQIYAAASSLSLSFFATAVDAVFDPLANMVLYYCHRVALRVDLRTYPSGGSRIETIGDIVYAAAMGSVSLILIAFSIQDLAQGHSDDKTFHIPSVVAVGVAFLTKLALFIYCYSIRGKNSQVRVLWEDHRNDLFINGFGILTSSAGAKLRWWIDPLGALIISLVLVVVWGRTIYKQFLLLAGIAAPLEFQQLVIYKAMMFAEDIRKIDSCTVYHAGPDYVVELDIVMDADTPLWKAHDLSQALQDKIEQLPNVGRAYVHVDHESSHKPEHRKLK</sequence>
<evidence type="ECO:0000259" key="8">
    <source>
        <dbReference type="Pfam" id="PF01545"/>
    </source>
</evidence>
<evidence type="ECO:0000313" key="10">
    <source>
        <dbReference type="EMBL" id="KAF7291699.1"/>
    </source>
</evidence>
<dbReference type="GO" id="GO:0030003">
    <property type="term" value="P:intracellular monoatomic cation homeostasis"/>
    <property type="evidence" value="ECO:0007669"/>
    <property type="project" value="UniProtKB-ARBA"/>
</dbReference>
<feature type="transmembrane region" description="Helical" evidence="7">
    <location>
        <begin position="201"/>
        <end position="224"/>
    </location>
</feature>
<dbReference type="Gene3D" id="3.30.70.1350">
    <property type="entry name" value="Cation efflux protein, cytoplasmic domain"/>
    <property type="match status" value="1"/>
</dbReference>
<accession>A0A8H6VXE6</accession>
<evidence type="ECO:0000313" key="11">
    <source>
        <dbReference type="Proteomes" id="UP000613580"/>
    </source>
</evidence>
<feature type="transmembrane region" description="Helical" evidence="7">
    <location>
        <begin position="297"/>
        <end position="316"/>
    </location>
</feature>
<name>A0A8H6VXE6_MYCCL</name>
<feature type="transmembrane region" description="Helical" evidence="7">
    <location>
        <begin position="132"/>
        <end position="152"/>
    </location>
</feature>
<dbReference type="InterPro" id="IPR027469">
    <property type="entry name" value="Cation_efflux_TMD_sf"/>
</dbReference>
<evidence type="ECO:0000256" key="5">
    <source>
        <dbReference type="ARBA" id="ARBA00023136"/>
    </source>
</evidence>
<evidence type="ECO:0000256" key="1">
    <source>
        <dbReference type="ARBA" id="ARBA00004141"/>
    </source>
</evidence>
<feature type="domain" description="Cation efflux protein cytoplasmic" evidence="9">
    <location>
        <begin position="348"/>
        <end position="408"/>
    </location>
</feature>
<dbReference type="Pfam" id="PF16916">
    <property type="entry name" value="ZT_dimer"/>
    <property type="match status" value="1"/>
</dbReference>
<protein>
    <submittedName>
        <fullName evidence="10">Cation diffusion facilitator</fullName>
    </submittedName>
</protein>
<dbReference type="InterPro" id="IPR027470">
    <property type="entry name" value="Cation_efflux_CTD"/>
</dbReference>
<dbReference type="Gene3D" id="1.20.1510.10">
    <property type="entry name" value="Cation efflux protein transmembrane domain"/>
    <property type="match status" value="1"/>
</dbReference>
<keyword evidence="5 7" id="KW-0472">Membrane</keyword>
<dbReference type="InterPro" id="IPR050291">
    <property type="entry name" value="CDF_Transporter"/>
</dbReference>
<dbReference type="InterPro" id="IPR058533">
    <property type="entry name" value="Cation_efflux_TM"/>
</dbReference>
<dbReference type="Pfam" id="PF01545">
    <property type="entry name" value="Cation_efflux"/>
    <property type="match status" value="1"/>
</dbReference>
<evidence type="ECO:0000259" key="9">
    <source>
        <dbReference type="Pfam" id="PF16916"/>
    </source>
</evidence>
<evidence type="ECO:0000256" key="4">
    <source>
        <dbReference type="ARBA" id="ARBA00022989"/>
    </source>
</evidence>
<dbReference type="NCBIfam" id="TIGR01297">
    <property type="entry name" value="CDF"/>
    <property type="match status" value="1"/>
</dbReference>
<proteinExistence type="predicted"/>
<organism evidence="10 11">
    <name type="scientific">Mycena chlorophos</name>
    <name type="common">Agaric fungus</name>
    <name type="synonym">Agaricus chlorophos</name>
    <dbReference type="NCBI Taxonomy" id="658473"/>
    <lineage>
        <taxon>Eukaryota</taxon>
        <taxon>Fungi</taxon>
        <taxon>Dikarya</taxon>
        <taxon>Basidiomycota</taxon>
        <taxon>Agaricomycotina</taxon>
        <taxon>Agaricomycetes</taxon>
        <taxon>Agaricomycetidae</taxon>
        <taxon>Agaricales</taxon>
        <taxon>Marasmiineae</taxon>
        <taxon>Mycenaceae</taxon>
        <taxon>Mycena</taxon>
    </lineage>
</organism>
<dbReference type="SUPFAM" id="SSF160240">
    <property type="entry name" value="Cation efflux protein cytoplasmic domain-like"/>
    <property type="match status" value="1"/>
</dbReference>
<feature type="compositionally biased region" description="Polar residues" evidence="6">
    <location>
        <begin position="31"/>
        <end position="46"/>
    </location>
</feature>
<dbReference type="PANTHER" id="PTHR43840:SF12">
    <property type="entry name" value="CATION DIFFUSION FACILITATOR 1 (AFU_ORTHOLOGUE AFUA_1G14440)"/>
    <property type="match status" value="1"/>
</dbReference>
<dbReference type="InterPro" id="IPR002524">
    <property type="entry name" value="Cation_efflux"/>
</dbReference>
<feature type="transmembrane region" description="Helical" evidence="7">
    <location>
        <begin position="236"/>
        <end position="259"/>
    </location>
</feature>
<dbReference type="GO" id="GO:0098771">
    <property type="term" value="P:inorganic ion homeostasis"/>
    <property type="evidence" value="ECO:0007669"/>
    <property type="project" value="UniProtKB-ARBA"/>
</dbReference>
<comment type="subcellular location">
    <subcellularLocation>
        <location evidence="1">Membrane</location>
        <topology evidence="1">Multi-pass membrane protein</topology>
    </subcellularLocation>
</comment>
<keyword evidence="4 7" id="KW-1133">Transmembrane helix</keyword>